<evidence type="ECO:0000256" key="26">
    <source>
        <dbReference type="PROSITE-ProRule" id="PRU10141"/>
    </source>
</evidence>
<dbReference type="Gene3D" id="1.10.510.10">
    <property type="entry name" value="Transferase(Phosphotransferase) domain 1"/>
    <property type="match status" value="1"/>
</dbReference>
<keyword evidence="12 28" id="KW-0732">Signal</keyword>
<comment type="function">
    <text evidence="24">The processed protein kinase Xa21 chain released by protein cleavage after X.oryzae pv. oryzae protein Ax21 detection translocates into the nucleus where it can bind and regulate WRKY62, a transcription factor. Confers resistance to the bacterial pathogen X.oryzae pv. oryzae (Xoo).</text>
</comment>
<keyword evidence="8" id="KW-0597">Phosphoprotein</keyword>
<evidence type="ECO:0000313" key="30">
    <source>
        <dbReference type="EMBL" id="RLM87276.1"/>
    </source>
</evidence>
<evidence type="ECO:0000256" key="22">
    <source>
        <dbReference type="ARBA" id="ARBA00048679"/>
    </source>
</evidence>
<evidence type="ECO:0000256" key="13">
    <source>
        <dbReference type="ARBA" id="ARBA00022737"/>
    </source>
</evidence>
<dbReference type="InterPro" id="IPR017441">
    <property type="entry name" value="Protein_kinase_ATP_BS"/>
</dbReference>
<evidence type="ECO:0000256" key="18">
    <source>
        <dbReference type="ARBA" id="ARBA00023136"/>
    </source>
</evidence>
<dbReference type="PROSITE" id="PS50011">
    <property type="entry name" value="PROTEIN_KINASE_DOM"/>
    <property type="match status" value="1"/>
</dbReference>
<evidence type="ECO:0000256" key="14">
    <source>
        <dbReference type="ARBA" id="ARBA00022741"/>
    </source>
</evidence>
<dbReference type="InterPro" id="IPR013210">
    <property type="entry name" value="LRR_N_plant-typ"/>
</dbReference>
<dbReference type="EC" id="2.7.11.1" evidence="5"/>
<dbReference type="Pfam" id="PF00560">
    <property type="entry name" value="LRR_1"/>
    <property type="match status" value="2"/>
</dbReference>
<evidence type="ECO:0000256" key="2">
    <source>
        <dbReference type="ARBA" id="ARBA00004389"/>
    </source>
</evidence>
<feature type="signal peptide" evidence="28">
    <location>
        <begin position="1"/>
        <end position="25"/>
    </location>
</feature>
<keyword evidence="14 26" id="KW-0547">Nucleotide-binding</keyword>
<dbReference type="PROSITE" id="PS00107">
    <property type="entry name" value="PROTEIN_KINASE_ATP"/>
    <property type="match status" value="1"/>
</dbReference>
<evidence type="ECO:0000256" key="1">
    <source>
        <dbReference type="ARBA" id="ARBA00004162"/>
    </source>
</evidence>
<proteinExistence type="inferred from homology"/>
<evidence type="ECO:0000256" key="6">
    <source>
        <dbReference type="ARBA" id="ARBA00022475"/>
    </source>
</evidence>
<comment type="catalytic activity">
    <reaction evidence="21">
        <text>L-threonyl-[protein] + ATP = O-phospho-L-threonyl-[protein] + ADP + H(+)</text>
        <dbReference type="Rhea" id="RHEA:46608"/>
        <dbReference type="Rhea" id="RHEA-COMP:11060"/>
        <dbReference type="Rhea" id="RHEA-COMP:11605"/>
        <dbReference type="ChEBI" id="CHEBI:15378"/>
        <dbReference type="ChEBI" id="CHEBI:30013"/>
        <dbReference type="ChEBI" id="CHEBI:30616"/>
        <dbReference type="ChEBI" id="CHEBI:61977"/>
        <dbReference type="ChEBI" id="CHEBI:456216"/>
        <dbReference type="EC" id="2.7.11.1"/>
    </reaction>
</comment>
<keyword evidence="16 26" id="KW-0067">ATP-binding</keyword>
<dbReference type="FunFam" id="3.30.200.20:FF:000432">
    <property type="entry name" value="LRR receptor-like serine/threonine-protein kinase EFR"/>
    <property type="match status" value="1"/>
</dbReference>
<evidence type="ECO:0000256" key="5">
    <source>
        <dbReference type="ARBA" id="ARBA00012513"/>
    </source>
</evidence>
<dbReference type="GO" id="GO:0005886">
    <property type="term" value="C:plasma membrane"/>
    <property type="evidence" value="ECO:0007669"/>
    <property type="project" value="UniProtKB-SubCell"/>
</dbReference>
<dbReference type="Pfam" id="PF13855">
    <property type="entry name" value="LRR_8"/>
    <property type="match status" value="2"/>
</dbReference>
<dbReference type="SMART" id="SM00369">
    <property type="entry name" value="LRR_TYP"/>
    <property type="match status" value="10"/>
</dbReference>
<comment type="catalytic activity">
    <reaction evidence="22">
        <text>L-seryl-[protein] + ATP = O-phospho-L-seryl-[protein] + ADP + H(+)</text>
        <dbReference type="Rhea" id="RHEA:17989"/>
        <dbReference type="Rhea" id="RHEA-COMP:9863"/>
        <dbReference type="Rhea" id="RHEA-COMP:11604"/>
        <dbReference type="ChEBI" id="CHEBI:15378"/>
        <dbReference type="ChEBI" id="CHEBI:29999"/>
        <dbReference type="ChEBI" id="CHEBI:30616"/>
        <dbReference type="ChEBI" id="CHEBI:83421"/>
        <dbReference type="ChEBI" id="CHEBI:456216"/>
        <dbReference type="EC" id="2.7.11.1"/>
    </reaction>
</comment>
<evidence type="ECO:0000256" key="16">
    <source>
        <dbReference type="ARBA" id="ARBA00022840"/>
    </source>
</evidence>
<evidence type="ECO:0000256" key="11">
    <source>
        <dbReference type="ARBA" id="ARBA00022692"/>
    </source>
</evidence>
<evidence type="ECO:0000256" key="3">
    <source>
        <dbReference type="ARBA" id="ARBA00004479"/>
    </source>
</evidence>
<dbReference type="FunFam" id="3.80.10.10:FF:000233">
    <property type="entry name" value="Leucine-rich repeat receptor-like protein kinase TDR"/>
    <property type="match status" value="1"/>
</dbReference>
<dbReference type="PANTHER" id="PTHR27008:SF487">
    <property type="entry name" value="PROTEIN KINASE DOMAIN-CONTAINING PROTEIN"/>
    <property type="match status" value="1"/>
</dbReference>
<keyword evidence="20" id="KW-0325">Glycoprotein</keyword>
<evidence type="ECO:0000259" key="29">
    <source>
        <dbReference type="PROSITE" id="PS50011"/>
    </source>
</evidence>
<keyword evidence="6" id="KW-1003">Cell membrane</keyword>
<accession>A0A3L6QV76</accession>
<evidence type="ECO:0000256" key="10">
    <source>
        <dbReference type="ARBA" id="ARBA00022679"/>
    </source>
</evidence>
<dbReference type="SUPFAM" id="SSF52058">
    <property type="entry name" value="L domain-like"/>
    <property type="match status" value="2"/>
</dbReference>
<dbReference type="GO" id="GO:0005789">
    <property type="term" value="C:endoplasmic reticulum membrane"/>
    <property type="evidence" value="ECO:0007669"/>
    <property type="project" value="UniProtKB-SubCell"/>
</dbReference>
<dbReference type="InterPro" id="IPR011009">
    <property type="entry name" value="Kinase-like_dom_sf"/>
</dbReference>
<dbReference type="Pfam" id="PF00069">
    <property type="entry name" value="Pkinase"/>
    <property type="match status" value="1"/>
</dbReference>
<dbReference type="STRING" id="4540.A0A3L6QV76"/>
<evidence type="ECO:0000256" key="24">
    <source>
        <dbReference type="ARBA" id="ARBA00056628"/>
    </source>
</evidence>
<dbReference type="InterPro" id="IPR055414">
    <property type="entry name" value="LRR_R13L4/SHOC2-like"/>
</dbReference>
<dbReference type="Pfam" id="PF08263">
    <property type="entry name" value="LRRNT_2"/>
    <property type="match status" value="1"/>
</dbReference>
<dbReference type="FunFam" id="3.80.10.10:FF:000383">
    <property type="entry name" value="Leucine-rich repeat receptor protein kinase EMS1"/>
    <property type="match status" value="1"/>
</dbReference>
<keyword evidence="18 27" id="KW-0472">Membrane</keyword>
<keyword evidence="7" id="KW-0723">Serine/threonine-protein kinase</keyword>
<evidence type="ECO:0000256" key="4">
    <source>
        <dbReference type="ARBA" id="ARBA00008684"/>
    </source>
</evidence>
<dbReference type="SUPFAM" id="SSF56112">
    <property type="entry name" value="Protein kinase-like (PK-like)"/>
    <property type="match status" value="1"/>
</dbReference>
<reference evidence="31" key="1">
    <citation type="journal article" date="2019" name="Nat. Commun.">
        <title>The genome of broomcorn millet.</title>
        <authorList>
            <person name="Zou C."/>
            <person name="Miki D."/>
            <person name="Li D."/>
            <person name="Tang Q."/>
            <person name="Xiao L."/>
            <person name="Rajput S."/>
            <person name="Deng P."/>
            <person name="Jia W."/>
            <person name="Huang R."/>
            <person name="Zhang M."/>
            <person name="Sun Y."/>
            <person name="Hu J."/>
            <person name="Fu X."/>
            <person name="Schnable P.S."/>
            <person name="Li F."/>
            <person name="Zhang H."/>
            <person name="Feng B."/>
            <person name="Zhu X."/>
            <person name="Liu R."/>
            <person name="Schnable J.C."/>
            <person name="Zhu J.-K."/>
            <person name="Zhang H."/>
        </authorList>
    </citation>
    <scope>NUCLEOTIDE SEQUENCE [LARGE SCALE GENOMIC DNA]</scope>
</reference>
<dbReference type="InterPro" id="IPR032675">
    <property type="entry name" value="LRR_dom_sf"/>
</dbReference>
<dbReference type="PROSITE" id="PS51450">
    <property type="entry name" value="LRR"/>
    <property type="match status" value="1"/>
</dbReference>
<dbReference type="FunFam" id="3.80.10.10:FF:000101">
    <property type="entry name" value="LRR receptor-like serine/threonine-protein kinase ERECTA"/>
    <property type="match status" value="1"/>
</dbReference>
<dbReference type="AlphaFoldDB" id="A0A3L6QV76"/>
<protein>
    <recommendedName>
        <fullName evidence="25">Receptor kinase-like protein Xa21</fullName>
        <ecNumber evidence="5">2.7.11.1</ecNumber>
    </recommendedName>
</protein>
<evidence type="ECO:0000256" key="8">
    <source>
        <dbReference type="ARBA" id="ARBA00022553"/>
    </source>
</evidence>
<evidence type="ECO:0000256" key="27">
    <source>
        <dbReference type="SAM" id="Phobius"/>
    </source>
</evidence>
<dbReference type="InterPro" id="IPR051809">
    <property type="entry name" value="Plant_receptor-like_S/T_kinase"/>
</dbReference>
<dbReference type="OrthoDB" id="684787at2759"/>
<evidence type="ECO:0000256" key="21">
    <source>
        <dbReference type="ARBA" id="ARBA00047899"/>
    </source>
</evidence>
<evidence type="ECO:0000256" key="25">
    <source>
        <dbReference type="ARBA" id="ARBA00072040"/>
    </source>
</evidence>
<keyword evidence="13" id="KW-0677">Repeat</keyword>
<dbReference type="InterPro" id="IPR001611">
    <property type="entry name" value="Leu-rich_rpt"/>
</dbReference>
<name>A0A3L6QV76_PANMI</name>
<keyword evidence="9" id="KW-0433">Leucine-rich repeat</keyword>
<evidence type="ECO:0000256" key="28">
    <source>
        <dbReference type="SAM" id="SignalP"/>
    </source>
</evidence>
<comment type="subcellular location">
    <subcellularLocation>
        <location evidence="1">Cell membrane</location>
        <topology evidence="1">Single-pass membrane protein</topology>
    </subcellularLocation>
    <subcellularLocation>
        <location evidence="2">Endoplasmic reticulum membrane</location>
        <topology evidence="2">Single-pass membrane protein</topology>
    </subcellularLocation>
    <subcellularLocation>
        <location evidence="3">Membrane</location>
        <topology evidence="3">Single-pass type I membrane protein</topology>
    </subcellularLocation>
</comment>
<dbReference type="PANTHER" id="PTHR27008">
    <property type="entry name" value="OS04G0122200 PROTEIN"/>
    <property type="match status" value="1"/>
</dbReference>
<comment type="function">
    <text evidence="23">Receptor kinase that detects X.oryzae pv. oryzae protein Ax21 to promote innate immunity. Following X.oryzae pv. oryzae protein Ax21 detection, undergoes cleavage, releasing the processed protein kinase Xa21 chain.</text>
</comment>
<dbReference type="GO" id="GO:0004674">
    <property type="term" value="F:protein serine/threonine kinase activity"/>
    <property type="evidence" value="ECO:0007669"/>
    <property type="project" value="UniProtKB-KW"/>
</dbReference>
<dbReference type="FunFam" id="1.10.510.10:FF:000358">
    <property type="entry name" value="Putative leucine-rich repeat receptor-like serine/threonine-protein kinase"/>
    <property type="match status" value="1"/>
</dbReference>
<evidence type="ECO:0000256" key="12">
    <source>
        <dbReference type="ARBA" id="ARBA00022729"/>
    </source>
</evidence>
<keyword evidence="17 27" id="KW-1133">Transmembrane helix</keyword>
<feature type="binding site" evidence="26">
    <location>
        <position position="772"/>
    </location>
    <ligand>
        <name>ATP</name>
        <dbReference type="ChEBI" id="CHEBI:30616"/>
    </ligand>
</feature>
<evidence type="ECO:0000313" key="31">
    <source>
        <dbReference type="Proteomes" id="UP000275267"/>
    </source>
</evidence>
<keyword evidence="11 27" id="KW-0812">Transmembrane</keyword>
<feature type="chain" id="PRO_5018058402" description="Receptor kinase-like protein Xa21" evidence="28">
    <location>
        <begin position="26"/>
        <end position="1060"/>
    </location>
</feature>
<gene>
    <name evidence="30" type="ORF">C2845_PM04G07320</name>
</gene>
<dbReference type="Gene3D" id="3.30.200.20">
    <property type="entry name" value="Phosphorylase Kinase, domain 1"/>
    <property type="match status" value="1"/>
</dbReference>
<organism evidence="30 31">
    <name type="scientific">Panicum miliaceum</name>
    <name type="common">Proso millet</name>
    <name type="synonym">Broomcorn millet</name>
    <dbReference type="NCBI Taxonomy" id="4540"/>
    <lineage>
        <taxon>Eukaryota</taxon>
        <taxon>Viridiplantae</taxon>
        <taxon>Streptophyta</taxon>
        <taxon>Embryophyta</taxon>
        <taxon>Tracheophyta</taxon>
        <taxon>Spermatophyta</taxon>
        <taxon>Magnoliopsida</taxon>
        <taxon>Liliopsida</taxon>
        <taxon>Poales</taxon>
        <taxon>Poaceae</taxon>
        <taxon>PACMAD clade</taxon>
        <taxon>Panicoideae</taxon>
        <taxon>Panicodae</taxon>
        <taxon>Paniceae</taxon>
        <taxon>Panicinae</taxon>
        <taxon>Panicum</taxon>
        <taxon>Panicum sect. Panicum</taxon>
    </lineage>
</organism>
<dbReference type="Pfam" id="PF23598">
    <property type="entry name" value="LRR_14"/>
    <property type="match status" value="2"/>
</dbReference>
<comment type="similarity">
    <text evidence="4">Belongs to the protein kinase superfamily. Ser/Thr protein kinase family.</text>
</comment>
<comment type="caution">
    <text evidence="30">The sequence shown here is derived from an EMBL/GenBank/DDBJ whole genome shotgun (WGS) entry which is preliminary data.</text>
</comment>
<evidence type="ECO:0000256" key="15">
    <source>
        <dbReference type="ARBA" id="ARBA00022777"/>
    </source>
</evidence>
<dbReference type="EMBL" id="PQIB02000011">
    <property type="protein sequence ID" value="RLM87276.1"/>
    <property type="molecule type" value="Genomic_DNA"/>
</dbReference>
<dbReference type="InterPro" id="IPR003591">
    <property type="entry name" value="Leu-rich_rpt_typical-subtyp"/>
</dbReference>
<dbReference type="GO" id="GO:0005524">
    <property type="term" value="F:ATP binding"/>
    <property type="evidence" value="ECO:0007669"/>
    <property type="project" value="UniProtKB-UniRule"/>
</dbReference>
<dbReference type="PROSITE" id="PS00108">
    <property type="entry name" value="PROTEIN_KINASE_ST"/>
    <property type="match status" value="1"/>
</dbReference>
<evidence type="ECO:0000256" key="20">
    <source>
        <dbReference type="ARBA" id="ARBA00023180"/>
    </source>
</evidence>
<dbReference type="InterPro" id="IPR008271">
    <property type="entry name" value="Ser/Thr_kinase_AS"/>
</dbReference>
<keyword evidence="10" id="KW-0808">Transferase</keyword>
<dbReference type="SMART" id="SM00220">
    <property type="entry name" value="S_TKc"/>
    <property type="match status" value="1"/>
</dbReference>
<feature type="domain" description="Protein kinase" evidence="29">
    <location>
        <begin position="743"/>
        <end position="1044"/>
    </location>
</feature>
<keyword evidence="19" id="KW-0675">Receptor</keyword>
<evidence type="ECO:0000256" key="7">
    <source>
        <dbReference type="ARBA" id="ARBA00022527"/>
    </source>
</evidence>
<evidence type="ECO:0000256" key="19">
    <source>
        <dbReference type="ARBA" id="ARBA00023170"/>
    </source>
</evidence>
<evidence type="ECO:0000256" key="17">
    <source>
        <dbReference type="ARBA" id="ARBA00022989"/>
    </source>
</evidence>
<evidence type="ECO:0000256" key="9">
    <source>
        <dbReference type="ARBA" id="ARBA00022614"/>
    </source>
</evidence>
<feature type="transmembrane region" description="Helical" evidence="27">
    <location>
        <begin position="686"/>
        <end position="708"/>
    </location>
</feature>
<evidence type="ECO:0000256" key="23">
    <source>
        <dbReference type="ARBA" id="ARBA00054320"/>
    </source>
</evidence>
<dbReference type="GO" id="GO:0009791">
    <property type="term" value="P:post-embryonic development"/>
    <property type="evidence" value="ECO:0007669"/>
    <property type="project" value="UniProtKB-ARBA"/>
</dbReference>
<sequence length="1060" mass="115180">MVLLRIKCLLLQQLLLLLLFSTAATNRAGATLSLLGNRGGDEGALLAFKAKISRHSGVLDSWNQSTSYCSWEGVACSKKHRWRVVALDLNSQGLTGTISPTIGNLTFLLLLNLSINTLQGEIPPSIGSLKRLRGIDLSENMLTGVIPSNISRCTSLRVMRIGSNKRLQGSIPDEIGNMPSLTALGLYDNSITGTIPRSFGNLSQLTILSLRNNYLEGSIPERIGNNPHLRFLQLSGNNLSGLLPPSLYNLSSLNMLSVASNKLHGRLPPDLQKSLPSIQQLGIARNRFSGPFPLSLTNLSSLQLLDVGFNSFTGVVPSQIGRLQNLNVLFLGTNMFKANNKEEWEFVSSLTNCSRLQVLAIERNRFAGELPSSVANLTTNLQLLRIHTNHISGFISSGIGNLASLGEIDFTSNLLTGVIPESIGKLTQLNQLYLDSNNLSGVLPFSIGNLTGLSILDANDNNLEGPIPPSIGNLTKISGLALSRNNLTGFIPNEIMELSSLSIILDLSHNLLEGPLPLGVSNLVNVKELWLSGNKLSGEIPDTIGNCRVLEILLMDDNSFKGSIPATFKDIKGLTQLNLSANKLNGSIPGSLASLTNLQELYLAHNNLSGTIPELLGNSTSLFRLDLSFNNLHGEVPREGVFANLTGLSIVGNNALCGGIPQLHRPECLSSSARKNKKGMSKSLRIAIPTAAGALLLSFFVVWAGLLYRKLKTTSKKEIPPQFTEPELPIVPYNDILKGTDGFSEANVLGKGRYGKVYKGTLENQATVVAVKVFNLQVSGSYKSFQAECEALRRVRHRCLVKIVTCCSSTDHQGQDFRALVFEFMANSSLDRWIHSNFDSQNGQGALSLSQRLDIAVDIVDALDYLHNGCQPPVIHCDLKPSNILLNQDMRARVGDFGIARVLDEATSKQHLNSNSSIGIRGSIGYIAPEYGEGLAVSTYGDVFSLGITLIELFTGKSPTNDMFKDGISLHHYAEVAFPDRVTEIVDANMWLREGANTSHDTRHITRINECLSSVIQLGILCSKQLPTERLSMSDAAAEMHAIRDKYISTQQLSDVRSYQ</sequence>
<dbReference type="Proteomes" id="UP000275267">
    <property type="component" value="Unassembled WGS sequence"/>
</dbReference>
<keyword evidence="15" id="KW-0418">Kinase</keyword>
<keyword evidence="31" id="KW-1185">Reference proteome</keyword>
<dbReference type="Gene3D" id="3.80.10.10">
    <property type="entry name" value="Ribonuclease Inhibitor"/>
    <property type="match status" value="4"/>
</dbReference>
<dbReference type="InterPro" id="IPR000719">
    <property type="entry name" value="Prot_kinase_dom"/>
</dbReference>